<dbReference type="PANTHER" id="PTHR11808">
    <property type="entry name" value="TRANS-SULFURATION ENZYME FAMILY MEMBER"/>
    <property type="match status" value="1"/>
</dbReference>
<evidence type="ECO:0000256" key="5">
    <source>
        <dbReference type="RuleBase" id="RU362118"/>
    </source>
</evidence>
<dbReference type="AlphaFoldDB" id="A0AAU7M222"/>
<dbReference type="FunFam" id="3.40.640.10:FF:000009">
    <property type="entry name" value="Cystathionine gamma-synthase homolog"/>
    <property type="match status" value="1"/>
</dbReference>
<evidence type="ECO:0000256" key="3">
    <source>
        <dbReference type="ARBA" id="ARBA00022898"/>
    </source>
</evidence>
<feature type="modified residue" description="N6-(pyridoxal phosphate)lysine" evidence="4">
    <location>
        <position position="223"/>
    </location>
</feature>
<feature type="compositionally biased region" description="Basic residues" evidence="6">
    <location>
        <begin position="7"/>
        <end position="16"/>
    </location>
</feature>
<feature type="compositionally biased region" description="Polar residues" evidence="6">
    <location>
        <begin position="418"/>
        <end position="427"/>
    </location>
</feature>
<gene>
    <name evidence="7" type="ORF">ABLV49_25560</name>
</gene>
<comment type="cofactor">
    <cofactor evidence="1 5">
        <name>pyridoxal 5'-phosphate</name>
        <dbReference type="ChEBI" id="CHEBI:597326"/>
    </cofactor>
</comment>
<sequence length="427" mass="46155">MVTWRPRPTRHHRPAASRRLTSTQARQAMRFSTKAIHAGQPPDPGTGAIMTPVYLSSTFVQQAPGRHKGYDYARTANPTRSALEANLAALEDGAYGLAFASGLAAESTVLQSLSSGDHVVCGQDLYGGTYRLMTRVFERFGIQTSFVDATSLDAIGAALRPQTRLIWLETPSNPMLTVCDIAAIAELAHEHQARLAVDNTFASPYLQQPLRLGADIVIHSTTKYLGGHSDVIGGALVVKDEALYQELKFLQNAVGAVPGPLDCFLVLRGIKTLPVRMRQHCDNALQLAQHLAAHSEVRQVSYPGLESSPHHALASRQMRAYGGMISLELQGGVERNIRFTTQTRLFALAESLGGVESLVGLPTVMTHAAIPPAQRQQAGLPDALVRLSVGLEDIEDLIDDVDRAIEASRYSDGENRQKNQATSASAP</sequence>
<dbReference type="PANTHER" id="PTHR11808:SF15">
    <property type="entry name" value="CYSTATHIONINE GAMMA-LYASE"/>
    <property type="match status" value="1"/>
</dbReference>
<dbReference type="InterPro" id="IPR015421">
    <property type="entry name" value="PyrdxlP-dep_Trfase_major"/>
</dbReference>
<dbReference type="PROSITE" id="PS00868">
    <property type="entry name" value="CYS_MET_METAB_PP"/>
    <property type="match status" value="1"/>
</dbReference>
<feature type="compositionally biased region" description="Basic and acidic residues" evidence="6">
    <location>
        <begin position="408"/>
        <end position="417"/>
    </location>
</feature>
<keyword evidence="3 4" id="KW-0663">Pyridoxal phosphate</keyword>
<dbReference type="GO" id="GO:0019346">
    <property type="term" value="P:transsulfuration"/>
    <property type="evidence" value="ECO:0007669"/>
    <property type="project" value="InterPro"/>
</dbReference>
<proteinExistence type="inferred from homology"/>
<dbReference type="CDD" id="cd00614">
    <property type="entry name" value="CGS_like"/>
    <property type="match status" value="1"/>
</dbReference>
<name>A0AAU7M222_9BURK</name>
<evidence type="ECO:0000256" key="4">
    <source>
        <dbReference type="PIRSR" id="PIRSR001434-2"/>
    </source>
</evidence>
<dbReference type="GO" id="GO:0005737">
    <property type="term" value="C:cytoplasm"/>
    <property type="evidence" value="ECO:0007669"/>
    <property type="project" value="TreeGrafter"/>
</dbReference>
<dbReference type="EMBL" id="CP157679">
    <property type="protein sequence ID" value="XBP73168.1"/>
    <property type="molecule type" value="Genomic_DNA"/>
</dbReference>
<dbReference type="GO" id="GO:0019343">
    <property type="term" value="P:cysteine biosynthetic process via cystathionine"/>
    <property type="evidence" value="ECO:0007669"/>
    <property type="project" value="TreeGrafter"/>
</dbReference>
<organism evidence="7">
    <name type="scientific">Polaromonas hydrogenivorans</name>
    <dbReference type="NCBI Taxonomy" id="335476"/>
    <lineage>
        <taxon>Bacteria</taxon>
        <taxon>Pseudomonadati</taxon>
        <taxon>Pseudomonadota</taxon>
        <taxon>Betaproteobacteria</taxon>
        <taxon>Burkholderiales</taxon>
        <taxon>Comamonadaceae</taxon>
        <taxon>Polaromonas</taxon>
    </lineage>
</organism>
<dbReference type="GO" id="GO:0003962">
    <property type="term" value="F:cystathionine gamma-synthase activity"/>
    <property type="evidence" value="ECO:0007669"/>
    <property type="project" value="UniProtKB-EC"/>
</dbReference>
<dbReference type="Gene3D" id="3.40.640.10">
    <property type="entry name" value="Type I PLP-dependent aspartate aminotransferase-like (Major domain)"/>
    <property type="match status" value="1"/>
</dbReference>
<dbReference type="GO" id="GO:0004123">
    <property type="term" value="F:cystathionine gamma-lyase activity"/>
    <property type="evidence" value="ECO:0007669"/>
    <property type="project" value="TreeGrafter"/>
</dbReference>
<evidence type="ECO:0000313" key="7">
    <source>
        <dbReference type="EMBL" id="XBP73168.1"/>
    </source>
</evidence>
<evidence type="ECO:0000256" key="2">
    <source>
        <dbReference type="ARBA" id="ARBA00009077"/>
    </source>
</evidence>
<dbReference type="Pfam" id="PF01053">
    <property type="entry name" value="Cys_Met_Meta_PP"/>
    <property type="match status" value="1"/>
</dbReference>
<dbReference type="InterPro" id="IPR015422">
    <property type="entry name" value="PyrdxlP-dep_Trfase_small"/>
</dbReference>
<dbReference type="InterPro" id="IPR015424">
    <property type="entry name" value="PyrdxlP-dep_Trfase"/>
</dbReference>
<dbReference type="SUPFAM" id="SSF53383">
    <property type="entry name" value="PLP-dependent transferases"/>
    <property type="match status" value="1"/>
</dbReference>
<dbReference type="RefSeq" id="WP_349283180.1">
    <property type="nucleotide sequence ID" value="NZ_CBCSCU010000041.1"/>
</dbReference>
<evidence type="ECO:0000256" key="1">
    <source>
        <dbReference type="ARBA" id="ARBA00001933"/>
    </source>
</evidence>
<dbReference type="InterPro" id="IPR054542">
    <property type="entry name" value="Cys_met_metab_PP"/>
</dbReference>
<dbReference type="InterPro" id="IPR000277">
    <property type="entry name" value="Cys/Met-Metab_PyrdxlP-dep_enz"/>
</dbReference>
<accession>A0AAU7M222</accession>
<keyword evidence="7" id="KW-0614">Plasmid</keyword>
<dbReference type="EC" id="2.5.1.48" evidence="7"/>
<feature type="region of interest" description="Disordered" evidence="6">
    <location>
        <begin position="408"/>
        <end position="427"/>
    </location>
</feature>
<geneLocation type="plasmid" evidence="7">
    <name>p4</name>
</geneLocation>
<reference evidence="7" key="1">
    <citation type="submission" date="2024-05" db="EMBL/GenBank/DDBJ databases">
        <authorList>
            <person name="Bunk B."/>
            <person name="Swiderski J."/>
            <person name="Sproer C."/>
            <person name="Thiel V."/>
        </authorList>
    </citation>
    <scope>NUCLEOTIDE SEQUENCE</scope>
    <source>
        <strain evidence="7">DSM 17735</strain>
        <plasmid evidence="7">p4</plasmid>
    </source>
</reference>
<protein>
    <submittedName>
        <fullName evidence="7">Cystathionine gamma-synthase</fullName>
        <ecNumber evidence="7">2.5.1.48</ecNumber>
    </submittedName>
</protein>
<evidence type="ECO:0000256" key="6">
    <source>
        <dbReference type="SAM" id="MobiDB-lite"/>
    </source>
</evidence>
<feature type="region of interest" description="Disordered" evidence="6">
    <location>
        <begin position="1"/>
        <end position="24"/>
    </location>
</feature>
<dbReference type="GO" id="GO:0030170">
    <property type="term" value="F:pyridoxal phosphate binding"/>
    <property type="evidence" value="ECO:0007669"/>
    <property type="project" value="InterPro"/>
</dbReference>
<dbReference type="FunFam" id="3.90.1150.10:FF:000008">
    <property type="entry name" value="Cystathionine gamma-synthase"/>
    <property type="match status" value="1"/>
</dbReference>
<dbReference type="Gene3D" id="3.90.1150.10">
    <property type="entry name" value="Aspartate Aminotransferase, domain 1"/>
    <property type="match status" value="1"/>
</dbReference>
<comment type="similarity">
    <text evidence="2 5">Belongs to the trans-sulfuration enzymes family.</text>
</comment>
<keyword evidence="7" id="KW-0808">Transferase</keyword>
<dbReference type="NCBIfam" id="NF005871">
    <property type="entry name" value="PRK07811.1"/>
    <property type="match status" value="1"/>
</dbReference>
<dbReference type="PIRSF" id="PIRSF001434">
    <property type="entry name" value="CGS"/>
    <property type="match status" value="1"/>
</dbReference>